<accession>A0A378I4W6</accession>
<dbReference type="Proteomes" id="UP000254968">
    <property type="component" value="Unassembled WGS sequence"/>
</dbReference>
<reference evidence="4 5" key="1">
    <citation type="submission" date="2018-06" db="EMBL/GenBank/DDBJ databases">
        <authorList>
            <consortium name="Pathogen Informatics"/>
            <person name="Doyle S."/>
        </authorList>
    </citation>
    <scope>NUCLEOTIDE SEQUENCE [LARGE SCALE GENOMIC DNA]</scope>
    <source>
        <strain evidence="4 5">NCTC13315</strain>
    </source>
</reference>
<dbReference type="GO" id="GO:0030313">
    <property type="term" value="C:cell envelope"/>
    <property type="evidence" value="ECO:0007669"/>
    <property type="project" value="UniProtKB-SubCell"/>
</dbReference>
<dbReference type="PANTHER" id="PTHR30386:SF19">
    <property type="entry name" value="MULTIDRUG EXPORT PROTEIN EMRA-RELATED"/>
    <property type="match status" value="1"/>
</dbReference>
<name>A0A378I4W6_9GAMM</name>
<keyword evidence="2" id="KW-0472">Membrane</keyword>
<evidence type="ECO:0000256" key="1">
    <source>
        <dbReference type="ARBA" id="ARBA00004196"/>
    </source>
</evidence>
<keyword evidence="5" id="KW-1185">Reference proteome</keyword>
<dbReference type="Pfam" id="PF25885">
    <property type="entry name" value="HH_EMRA"/>
    <property type="match status" value="1"/>
</dbReference>
<dbReference type="GO" id="GO:0055085">
    <property type="term" value="P:transmembrane transport"/>
    <property type="evidence" value="ECO:0007669"/>
    <property type="project" value="InterPro"/>
</dbReference>
<protein>
    <submittedName>
        <fullName evidence="4">Multidrug efflux system</fullName>
    </submittedName>
</protein>
<dbReference type="SUPFAM" id="SSF111369">
    <property type="entry name" value="HlyD-like secretion proteins"/>
    <property type="match status" value="1"/>
</dbReference>
<dbReference type="InterPro" id="IPR050739">
    <property type="entry name" value="MFP"/>
</dbReference>
<evidence type="ECO:0000313" key="5">
    <source>
        <dbReference type="Proteomes" id="UP000254968"/>
    </source>
</evidence>
<proteinExistence type="predicted"/>
<sequence length="397" mass="44711">MKTDLKFEQKSQKYIVFFILILIVLVLLVWLLFLHPYEYTNDAYVQGNQVYIKPLRSGFVTGVHSDDTFFVRKGQLLVNLNETDNLIALEKAKAHLAQTVREVCQVFHEAFREQAEIGIRKAQFLKAKQNFEHRAGVVKARGVSVEDYQNAADDLKASAAALTSSENNYQRTLAFIQNSSIVNHPVVQKAAQDVRDTWVQLYRSKIYAPVDGIIAQRTIQVGMFVNPTDALMAIIPLNQLWVNANFKETQLKHVRIGQPVTITSDLYGRGVVFHGRVIGLPGGAGNVFSLLPPENLSGNWIKIVQRLPVRIALNENELRKYPLRLGLSLEVTVDFSDQSGPLLPKSNLGPSYTTDIFKQEEAGNRALIQQIILANLDPTLKQYAYQPLNLKSIQREA</sequence>
<feature type="transmembrane region" description="Helical" evidence="2">
    <location>
        <begin position="14"/>
        <end position="33"/>
    </location>
</feature>
<evidence type="ECO:0000313" key="4">
    <source>
        <dbReference type="EMBL" id="STX29711.1"/>
    </source>
</evidence>
<dbReference type="Gene3D" id="2.40.30.170">
    <property type="match status" value="1"/>
</dbReference>
<dbReference type="PANTHER" id="PTHR30386">
    <property type="entry name" value="MEMBRANE FUSION SUBUNIT OF EMRAB-TOLC MULTIDRUG EFFLUX PUMP"/>
    <property type="match status" value="1"/>
</dbReference>
<dbReference type="AlphaFoldDB" id="A0A378I4W6"/>
<keyword evidence="2" id="KW-0812">Transmembrane</keyword>
<evidence type="ECO:0000256" key="2">
    <source>
        <dbReference type="SAM" id="Phobius"/>
    </source>
</evidence>
<gene>
    <name evidence="4" type="primary">emrA</name>
    <name evidence="4" type="ORF">NCTC13315_02263</name>
</gene>
<dbReference type="RefSeq" id="WP_115303384.1">
    <property type="nucleotide sequence ID" value="NZ_CAAAHO010000002.1"/>
</dbReference>
<comment type="subcellular location">
    <subcellularLocation>
        <location evidence="1">Cell envelope</location>
    </subcellularLocation>
</comment>
<feature type="domain" description="Multidrug export protein EmrA/FarA alpha-helical hairpin" evidence="3">
    <location>
        <begin position="83"/>
        <end position="203"/>
    </location>
</feature>
<keyword evidence="2" id="KW-1133">Transmembrane helix</keyword>
<dbReference type="OrthoDB" id="9811754at2"/>
<dbReference type="EMBL" id="UGNV01000001">
    <property type="protein sequence ID" value="STX29711.1"/>
    <property type="molecule type" value="Genomic_DNA"/>
</dbReference>
<dbReference type="InterPro" id="IPR058633">
    <property type="entry name" value="EmrA/FarA_HH"/>
</dbReference>
<evidence type="ECO:0000259" key="3">
    <source>
        <dbReference type="Pfam" id="PF25885"/>
    </source>
</evidence>
<organism evidence="4 5">
    <name type="scientific">Legionella beliardensis</name>
    <dbReference type="NCBI Taxonomy" id="91822"/>
    <lineage>
        <taxon>Bacteria</taxon>
        <taxon>Pseudomonadati</taxon>
        <taxon>Pseudomonadota</taxon>
        <taxon>Gammaproteobacteria</taxon>
        <taxon>Legionellales</taxon>
        <taxon>Legionellaceae</taxon>
        <taxon>Legionella</taxon>
    </lineage>
</organism>